<evidence type="ECO:0000256" key="11">
    <source>
        <dbReference type="ARBA" id="ARBA00049893"/>
    </source>
</evidence>
<proteinExistence type="inferred from homology"/>
<comment type="function">
    <text evidence="2">Purine nucleoside enzyme that catalyzes the phosphorolysis of adenosine and inosine nucleosides, yielding D-ribose 1-phosphate and the respective free bases, adenine and hypoxanthine. Also catalyzes the phosphorolysis of S-methyl-5'-thioadenosine into adenine and S-methyl-5-thio-alpha-D-ribose 1-phosphate. Also has adenosine deaminase activity.</text>
</comment>
<comment type="similarity">
    <text evidence="3">Belongs to the purine nucleoside phosphorylase YfiH/LACC1 family.</text>
</comment>
<name>A0A846TUE7_9MICC</name>
<evidence type="ECO:0000256" key="8">
    <source>
        <dbReference type="ARBA" id="ARBA00023008"/>
    </source>
</evidence>
<keyword evidence="8" id="KW-0186">Copper</keyword>
<dbReference type="GO" id="GO:0005507">
    <property type="term" value="F:copper ion binding"/>
    <property type="evidence" value="ECO:0007669"/>
    <property type="project" value="TreeGrafter"/>
</dbReference>
<evidence type="ECO:0000256" key="4">
    <source>
        <dbReference type="ARBA" id="ARBA00022679"/>
    </source>
</evidence>
<keyword evidence="6" id="KW-0378">Hydrolase</keyword>
<feature type="region of interest" description="Disordered" evidence="12">
    <location>
        <begin position="167"/>
        <end position="186"/>
    </location>
</feature>
<evidence type="ECO:0000313" key="14">
    <source>
        <dbReference type="Proteomes" id="UP000521379"/>
    </source>
</evidence>
<dbReference type="SUPFAM" id="SSF64438">
    <property type="entry name" value="CNF1/YfiH-like putative cysteine hydrolases"/>
    <property type="match status" value="1"/>
</dbReference>
<comment type="catalytic activity">
    <reaction evidence="10">
        <text>adenosine + phosphate = alpha-D-ribose 1-phosphate + adenine</text>
        <dbReference type="Rhea" id="RHEA:27642"/>
        <dbReference type="ChEBI" id="CHEBI:16335"/>
        <dbReference type="ChEBI" id="CHEBI:16708"/>
        <dbReference type="ChEBI" id="CHEBI:43474"/>
        <dbReference type="ChEBI" id="CHEBI:57720"/>
        <dbReference type="EC" id="2.4.2.1"/>
    </reaction>
    <physiologicalReaction direction="left-to-right" evidence="10">
        <dbReference type="Rhea" id="RHEA:27643"/>
    </physiologicalReaction>
</comment>
<dbReference type="GO" id="GO:0017061">
    <property type="term" value="F:S-methyl-5-thioadenosine phosphorylase activity"/>
    <property type="evidence" value="ECO:0007669"/>
    <property type="project" value="UniProtKB-EC"/>
</dbReference>
<dbReference type="GO" id="GO:0016787">
    <property type="term" value="F:hydrolase activity"/>
    <property type="evidence" value="ECO:0007669"/>
    <property type="project" value="UniProtKB-KW"/>
</dbReference>
<protein>
    <submittedName>
        <fullName evidence="13">Laccase domain-containing protein</fullName>
    </submittedName>
</protein>
<reference evidence="13 14" key="1">
    <citation type="submission" date="2020-02" db="EMBL/GenBank/DDBJ databases">
        <authorList>
            <person name="Sun Q."/>
        </authorList>
    </citation>
    <scope>NUCLEOTIDE SEQUENCE [LARGE SCALE GENOMIC DNA]</scope>
    <source>
        <strain evidence="13 14">YIM 13062</strain>
    </source>
</reference>
<dbReference type="EMBL" id="JAAVUN010000003">
    <property type="protein sequence ID" value="NKE08887.1"/>
    <property type="molecule type" value="Genomic_DNA"/>
</dbReference>
<evidence type="ECO:0000313" key="13">
    <source>
        <dbReference type="EMBL" id="NKE08887.1"/>
    </source>
</evidence>
<dbReference type="InterPro" id="IPR038371">
    <property type="entry name" value="Cu_polyphenol_OxRdtase_sf"/>
</dbReference>
<comment type="caution">
    <text evidence="13">The sequence shown here is derived from an EMBL/GenBank/DDBJ whole genome shotgun (WGS) entry which is preliminary data.</text>
</comment>
<accession>A0A846TUE7</accession>
<comment type="catalytic activity">
    <reaction evidence="11">
        <text>S-methyl-5'-thioadenosine + phosphate = 5-(methylsulfanyl)-alpha-D-ribose 1-phosphate + adenine</text>
        <dbReference type="Rhea" id="RHEA:11852"/>
        <dbReference type="ChEBI" id="CHEBI:16708"/>
        <dbReference type="ChEBI" id="CHEBI:17509"/>
        <dbReference type="ChEBI" id="CHEBI:43474"/>
        <dbReference type="ChEBI" id="CHEBI:58533"/>
        <dbReference type="EC" id="2.4.2.28"/>
    </reaction>
    <physiologicalReaction direction="left-to-right" evidence="11">
        <dbReference type="Rhea" id="RHEA:11853"/>
    </physiologicalReaction>
</comment>
<evidence type="ECO:0000256" key="2">
    <source>
        <dbReference type="ARBA" id="ARBA00003215"/>
    </source>
</evidence>
<evidence type="ECO:0000256" key="7">
    <source>
        <dbReference type="ARBA" id="ARBA00022833"/>
    </source>
</evidence>
<dbReference type="InterPro" id="IPR011324">
    <property type="entry name" value="Cytotoxic_necrot_fac-like_cat"/>
</dbReference>
<sequence>MYWYQTTVGPAHVGFTNRGAGNLALHVGDDHEAVRRRRAALESQLGVQPGSMLYLNQVHGNTVADAEQLAAGVVPTADAAVSTTGRPLAVMVADCVPVVLVGQDPGDPRVCVTAVAHAGRNGFLDGVLEATVDAMRTRAAVRIYAVVGPSVCGDCYEVPEQMAADSELRSPGVRAETSWGTPSLDLPGAAVRRLQEMGVDVDRPQDQPTVACTLENTTLFSHRRDAGSGRIVGVVTVPEHPGANLGSDQQDGAVEL</sequence>
<organism evidence="13 14">
    <name type="scientific">Kocuria subflava</name>
    <dbReference type="NCBI Taxonomy" id="1736139"/>
    <lineage>
        <taxon>Bacteria</taxon>
        <taxon>Bacillati</taxon>
        <taxon>Actinomycetota</taxon>
        <taxon>Actinomycetes</taxon>
        <taxon>Micrococcales</taxon>
        <taxon>Micrococcaceae</taxon>
        <taxon>Kocuria</taxon>
    </lineage>
</organism>
<evidence type="ECO:0000256" key="1">
    <source>
        <dbReference type="ARBA" id="ARBA00000553"/>
    </source>
</evidence>
<evidence type="ECO:0000256" key="10">
    <source>
        <dbReference type="ARBA" id="ARBA00048968"/>
    </source>
</evidence>
<keyword evidence="5" id="KW-0479">Metal-binding</keyword>
<evidence type="ECO:0000256" key="12">
    <source>
        <dbReference type="SAM" id="MobiDB-lite"/>
    </source>
</evidence>
<evidence type="ECO:0000256" key="3">
    <source>
        <dbReference type="ARBA" id="ARBA00007353"/>
    </source>
</evidence>
<evidence type="ECO:0000256" key="6">
    <source>
        <dbReference type="ARBA" id="ARBA00022801"/>
    </source>
</evidence>
<gene>
    <name evidence="13" type="ORF">GTW58_02765</name>
</gene>
<dbReference type="Pfam" id="PF02578">
    <property type="entry name" value="Cu-oxidase_4"/>
    <property type="match status" value="1"/>
</dbReference>
<dbReference type="Proteomes" id="UP000521379">
    <property type="component" value="Unassembled WGS sequence"/>
</dbReference>
<keyword evidence="14" id="KW-1185">Reference proteome</keyword>
<dbReference type="Gene3D" id="3.60.140.10">
    <property type="entry name" value="CNF1/YfiH-like putative cysteine hydrolases"/>
    <property type="match status" value="1"/>
</dbReference>
<dbReference type="PANTHER" id="PTHR30616">
    <property type="entry name" value="UNCHARACTERIZED PROTEIN YFIH"/>
    <property type="match status" value="1"/>
</dbReference>
<comment type="catalytic activity">
    <reaction evidence="1">
        <text>inosine + phosphate = alpha-D-ribose 1-phosphate + hypoxanthine</text>
        <dbReference type="Rhea" id="RHEA:27646"/>
        <dbReference type="ChEBI" id="CHEBI:17368"/>
        <dbReference type="ChEBI" id="CHEBI:17596"/>
        <dbReference type="ChEBI" id="CHEBI:43474"/>
        <dbReference type="ChEBI" id="CHEBI:57720"/>
        <dbReference type="EC" id="2.4.2.1"/>
    </reaction>
    <physiologicalReaction direction="left-to-right" evidence="1">
        <dbReference type="Rhea" id="RHEA:27647"/>
    </physiologicalReaction>
</comment>
<keyword evidence="7" id="KW-0862">Zinc</keyword>
<evidence type="ECO:0000256" key="5">
    <source>
        <dbReference type="ARBA" id="ARBA00022723"/>
    </source>
</evidence>
<dbReference type="InterPro" id="IPR003730">
    <property type="entry name" value="Cu_polyphenol_OxRdtase"/>
</dbReference>
<dbReference type="PANTHER" id="PTHR30616:SF2">
    <property type="entry name" value="PURINE NUCLEOSIDE PHOSPHORYLASE LACC1"/>
    <property type="match status" value="1"/>
</dbReference>
<evidence type="ECO:0000256" key="9">
    <source>
        <dbReference type="ARBA" id="ARBA00047989"/>
    </source>
</evidence>
<dbReference type="AlphaFoldDB" id="A0A846TUE7"/>
<dbReference type="CDD" id="cd16833">
    <property type="entry name" value="YfiH"/>
    <property type="match status" value="1"/>
</dbReference>
<keyword evidence="4" id="KW-0808">Transferase</keyword>
<comment type="catalytic activity">
    <reaction evidence="9">
        <text>adenosine + H2O + H(+) = inosine + NH4(+)</text>
        <dbReference type="Rhea" id="RHEA:24408"/>
        <dbReference type="ChEBI" id="CHEBI:15377"/>
        <dbReference type="ChEBI" id="CHEBI:15378"/>
        <dbReference type="ChEBI" id="CHEBI:16335"/>
        <dbReference type="ChEBI" id="CHEBI:17596"/>
        <dbReference type="ChEBI" id="CHEBI:28938"/>
        <dbReference type="EC" id="3.5.4.4"/>
    </reaction>
    <physiologicalReaction direction="left-to-right" evidence="9">
        <dbReference type="Rhea" id="RHEA:24409"/>
    </physiologicalReaction>
</comment>